<feature type="transmembrane region" description="Helical" evidence="1">
    <location>
        <begin position="68"/>
        <end position="88"/>
    </location>
</feature>
<sequence>MSDQMLAEAYQLGKHHKLDQFVVTLKVNYKLSDLFYAFYLIAAIPTIIILLIFGFFFSTNIAMSSTAYYALVSTVSLLYLSILLVCWLRKYKPLLLPLRKDLHVHIYTAGFICVMKSQAEVVRWEQMKRVSYKRATIFRSNDTASVVKIWRQDGKKFVFNAMMKHIDILGQLAEREYQKRNQQAQATIKKKNISLFLNDEQMLF</sequence>
<organism evidence="2 3">
    <name type="scientific">Dictyobacter formicarum</name>
    <dbReference type="NCBI Taxonomy" id="2778368"/>
    <lineage>
        <taxon>Bacteria</taxon>
        <taxon>Bacillati</taxon>
        <taxon>Chloroflexota</taxon>
        <taxon>Ktedonobacteria</taxon>
        <taxon>Ktedonobacterales</taxon>
        <taxon>Dictyobacteraceae</taxon>
        <taxon>Dictyobacter</taxon>
    </lineage>
</organism>
<feature type="transmembrane region" description="Helical" evidence="1">
    <location>
        <begin position="34"/>
        <end position="56"/>
    </location>
</feature>
<accession>A0ABQ3VR75</accession>
<dbReference type="RefSeq" id="WP_201366319.1">
    <property type="nucleotide sequence ID" value="NZ_BNJJ01000027.1"/>
</dbReference>
<keyword evidence="1" id="KW-1133">Transmembrane helix</keyword>
<keyword evidence="1" id="KW-0472">Membrane</keyword>
<dbReference type="InterPro" id="IPR046492">
    <property type="entry name" value="DUF6585"/>
</dbReference>
<reference evidence="2 3" key="1">
    <citation type="journal article" date="2021" name="Int. J. Syst. Evol. Microbiol.">
        <title>Reticulibacter mediterranei gen. nov., sp. nov., within the new family Reticulibacteraceae fam. nov., and Ktedonospora formicarum gen. nov., sp. nov., Ktedonobacter robiniae sp. nov., Dictyobacter formicarum sp. nov. and Dictyobacter arantiisoli sp. nov., belonging to the class Ktedonobacteria.</title>
        <authorList>
            <person name="Yabe S."/>
            <person name="Zheng Y."/>
            <person name="Wang C.M."/>
            <person name="Sakai Y."/>
            <person name="Abe K."/>
            <person name="Yokota A."/>
            <person name="Donadio S."/>
            <person name="Cavaletti L."/>
            <person name="Monciardini P."/>
        </authorList>
    </citation>
    <scope>NUCLEOTIDE SEQUENCE [LARGE SCALE GENOMIC DNA]</scope>
    <source>
        <strain evidence="2 3">SOSP1-9</strain>
    </source>
</reference>
<dbReference type="Proteomes" id="UP000635565">
    <property type="component" value="Unassembled WGS sequence"/>
</dbReference>
<proteinExistence type="predicted"/>
<evidence type="ECO:0000256" key="1">
    <source>
        <dbReference type="SAM" id="Phobius"/>
    </source>
</evidence>
<keyword evidence="3" id="KW-1185">Reference proteome</keyword>
<dbReference type="EMBL" id="BNJJ01000027">
    <property type="protein sequence ID" value="GHO88772.1"/>
    <property type="molecule type" value="Genomic_DNA"/>
</dbReference>
<evidence type="ECO:0000313" key="3">
    <source>
        <dbReference type="Proteomes" id="UP000635565"/>
    </source>
</evidence>
<evidence type="ECO:0000313" key="2">
    <source>
        <dbReference type="EMBL" id="GHO88772.1"/>
    </source>
</evidence>
<gene>
    <name evidence="2" type="ORF">KSZ_67780</name>
</gene>
<name>A0ABQ3VR75_9CHLR</name>
<comment type="caution">
    <text evidence="2">The sequence shown here is derived from an EMBL/GenBank/DDBJ whole genome shotgun (WGS) entry which is preliminary data.</text>
</comment>
<dbReference type="Pfam" id="PF20226">
    <property type="entry name" value="DUF6585"/>
    <property type="match status" value="1"/>
</dbReference>
<keyword evidence="1" id="KW-0812">Transmembrane</keyword>
<protein>
    <recommendedName>
        <fullName evidence="4">YokE-like PH domain-containing protein</fullName>
    </recommendedName>
</protein>
<evidence type="ECO:0008006" key="4">
    <source>
        <dbReference type="Google" id="ProtNLM"/>
    </source>
</evidence>